<keyword evidence="5" id="KW-1185">Reference proteome</keyword>
<dbReference type="Pfam" id="PF07831">
    <property type="entry name" value="PYNP_C"/>
    <property type="match status" value="1"/>
</dbReference>
<organism evidence="4 5">
    <name type="scientific">Psychrosphaera aquimarina</name>
    <dbReference type="NCBI Taxonomy" id="2044854"/>
    <lineage>
        <taxon>Bacteria</taxon>
        <taxon>Pseudomonadati</taxon>
        <taxon>Pseudomonadota</taxon>
        <taxon>Gammaproteobacteria</taxon>
        <taxon>Alteromonadales</taxon>
        <taxon>Pseudoalteromonadaceae</taxon>
        <taxon>Psychrosphaera</taxon>
    </lineage>
</organism>
<protein>
    <recommendedName>
        <fullName evidence="3">Pyrimidine nucleoside phosphorylase C-terminal domain-containing protein</fullName>
    </recommendedName>
</protein>
<dbReference type="Proteomes" id="UP001257914">
    <property type="component" value="Unassembled WGS sequence"/>
</dbReference>
<evidence type="ECO:0000313" key="5">
    <source>
        <dbReference type="Proteomes" id="UP001257914"/>
    </source>
</evidence>
<dbReference type="Gene3D" id="3.90.1170.30">
    <property type="entry name" value="Pyrimidine nucleoside phosphorylase-like, C-terminal domain"/>
    <property type="match status" value="1"/>
</dbReference>
<dbReference type="Gene3D" id="3.40.1030.10">
    <property type="entry name" value="Nucleoside phosphorylase/phosphoribosyltransferase catalytic domain"/>
    <property type="match status" value="1"/>
</dbReference>
<dbReference type="SMART" id="SM00941">
    <property type="entry name" value="PYNP_C"/>
    <property type="match status" value="1"/>
</dbReference>
<evidence type="ECO:0000256" key="2">
    <source>
        <dbReference type="ARBA" id="ARBA00022679"/>
    </source>
</evidence>
<dbReference type="PANTHER" id="PTHR10515:SF0">
    <property type="entry name" value="THYMIDINE PHOSPHORYLASE"/>
    <property type="match status" value="1"/>
</dbReference>
<name>A0ABU3QX63_9GAMM</name>
<dbReference type="InterPro" id="IPR035902">
    <property type="entry name" value="Nuc_phospho_transferase"/>
</dbReference>
<dbReference type="SUPFAM" id="SSF54680">
    <property type="entry name" value="Pyrimidine nucleoside phosphorylase C-terminal domain"/>
    <property type="match status" value="1"/>
</dbReference>
<keyword evidence="2" id="KW-0808">Transferase</keyword>
<sequence length="195" mass="20453">MNQVLGVTAGNALEMYETVQYLTGEYLDPRLHAVVKSLATAMLVNSGLALDTASAEKQIIRALDSGSAAEIFEKMVAALGGPTDYLANPWSSMQKANVVVDIKATQAGYLSQMNTRDIGMSVVGLGGGRTAPGQLVDHTVGFDAILPLGVQVSVGDVIARVHAKDADAAKVAAEQYNNALSFSDKKPNLSPVIYS</sequence>
<evidence type="ECO:0000313" key="4">
    <source>
        <dbReference type="EMBL" id="MDU0112003.1"/>
    </source>
</evidence>
<dbReference type="PANTHER" id="PTHR10515">
    <property type="entry name" value="THYMIDINE PHOSPHORYLASE"/>
    <property type="match status" value="1"/>
</dbReference>
<evidence type="ECO:0000256" key="1">
    <source>
        <dbReference type="ARBA" id="ARBA00022676"/>
    </source>
</evidence>
<dbReference type="InterPro" id="IPR036566">
    <property type="entry name" value="PYNP-like_C_sf"/>
</dbReference>
<feature type="domain" description="Pyrimidine nucleoside phosphorylase C-terminal" evidence="3">
    <location>
        <begin position="109"/>
        <end position="183"/>
    </location>
</feature>
<gene>
    <name evidence="4" type="ORF">RT723_03090</name>
</gene>
<dbReference type="InterPro" id="IPR000053">
    <property type="entry name" value="Thymidine/pyrmidine_PPase"/>
</dbReference>
<reference evidence="4 5" key="1">
    <citation type="submission" date="2023-10" db="EMBL/GenBank/DDBJ databases">
        <title>Psychrosphaera aquimaarina strain SW33 isolated from seawater.</title>
        <authorList>
            <person name="Bayburt H."/>
            <person name="Kim J.M."/>
            <person name="Choi B.J."/>
            <person name="Jeon C.O."/>
        </authorList>
    </citation>
    <scope>NUCLEOTIDE SEQUENCE [LARGE SCALE GENOMIC DNA]</scope>
    <source>
        <strain evidence="4 5">KCTC 52743</strain>
    </source>
</reference>
<accession>A0ABU3QX63</accession>
<keyword evidence="1" id="KW-0328">Glycosyltransferase</keyword>
<comment type="caution">
    <text evidence="4">The sequence shown here is derived from an EMBL/GenBank/DDBJ whole genome shotgun (WGS) entry which is preliminary data.</text>
</comment>
<evidence type="ECO:0000259" key="3">
    <source>
        <dbReference type="SMART" id="SM00941"/>
    </source>
</evidence>
<dbReference type="SUPFAM" id="SSF52418">
    <property type="entry name" value="Nucleoside phosphorylase/phosphoribosyltransferase catalytic domain"/>
    <property type="match status" value="1"/>
</dbReference>
<proteinExistence type="predicted"/>
<dbReference type="EMBL" id="JAWCUA010000003">
    <property type="protein sequence ID" value="MDU0112003.1"/>
    <property type="molecule type" value="Genomic_DNA"/>
</dbReference>
<dbReference type="InterPro" id="IPR013102">
    <property type="entry name" value="PYNP_C"/>
</dbReference>